<accession>A0AAX3I6U1</accession>
<name>A0AAX3I6U1_9PSED</name>
<sequence>MPENAIDGRICALEEGGMNKPSSPGPGTHAGQKVRPDTAKRNDKSEDPNVERPWEADVDQGGVAPGGPSKDPESGA</sequence>
<protein>
    <submittedName>
        <fullName evidence="2">Uncharacterized protein</fullName>
    </submittedName>
</protein>
<dbReference type="Proteomes" id="UP000306562">
    <property type="component" value="Chromosome"/>
</dbReference>
<feature type="compositionally biased region" description="Basic and acidic residues" evidence="1">
    <location>
        <begin position="34"/>
        <end position="55"/>
    </location>
</feature>
<evidence type="ECO:0000313" key="3">
    <source>
        <dbReference type="Proteomes" id="UP000306562"/>
    </source>
</evidence>
<gene>
    <name evidence="2" type="ORF">NCTC10696_02736</name>
</gene>
<evidence type="ECO:0000313" key="2">
    <source>
        <dbReference type="EMBL" id="VTQ99474.1"/>
    </source>
</evidence>
<evidence type="ECO:0000256" key="1">
    <source>
        <dbReference type="SAM" id="MobiDB-lite"/>
    </source>
</evidence>
<reference evidence="2 3" key="1">
    <citation type="submission" date="2019-05" db="EMBL/GenBank/DDBJ databases">
        <authorList>
            <consortium name="Pathogen Informatics"/>
        </authorList>
    </citation>
    <scope>NUCLEOTIDE SEQUENCE [LARGE SCALE GENOMIC DNA]</scope>
    <source>
        <strain evidence="2 3">NCTC10696</strain>
    </source>
</reference>
<proteinExistence type="predicted"/>
<feature type="region of interest" description="Disordered" evidence="1">
    <location>
        <begin position="1"/>
        <end position="76"/>
    </location>
</feature>
<dbReference type="EMBL" id="LR590482">
    <property type="protein sequence ID" value="VTQ99474.1"/>
    <property type="molecule type" value="Genomic_DNA"/>
</dbReference>
<dbReference type="AlphaFoldDB" id="A0AAX3I6U1"/>
<organism evidence="2 3">
    <name type="scientific">Pseudomonas synxantha</name>
    <dbReference type="NCBI Taxonomy" id="47883"/>
    <lineage>
        <taxon>Bacteria</taxon>
        <taxon>Pseudomonadati</taxon>
        <taxon>Pseudomonadota</taxon>
        <taxon>Gammaproteobacteria</taxon>
        <taxon>Pseudomonadales</taxon>
        <taxon>Pseudomonadaceae</taxon>
        <taxon>Pseudomonas</taxon>
    </lineage>
</organism>